<dbReference type="AlphaFoldDB" id="A0A7T8GN62"/>
<feature type="region of interest" description="Disordered" evidence="1">
    <location>
        <begin position="1"/>
        <end position="83"/>
    </location>
</feature>
<feature type="compositionally biased region" description="Basic residues" evidence="1">
    <location>
        <begin position="24"/>
        <end position="36"/>
    </location>
</feature>
<keyword evidence="3" id="KW-1185">Reference proteome</keyword>
<name>A0A7T8GN62_CALRO</name>
<organism evidence="2 3">
    <name type="scientific">Caligus rogercresseyi</name>
    <name type="common">Sea louse</name>
    <dbReference type="NCBI Taxonomy" id="217165"/>
    <lineage>
        <taxon>Eukaryota</taxon>
        <taxon>Metazoa</taxon>
        <taxon>Ecdysozoa</taxon>
        <taxon>Arthropoda</taxon>
        <taxon>Crustacea</taxon>
        <taxon>Multicrustacea</taxon>
        <taxon>Hexanauplia</taxon>
        <taxon>Copepoda</taxon>
        <taxon>Siphonostomatoida</taxon>
        <taxon>Caligidae</taxon>
        <taxon>Caligus</taxon>
    </lineage>
</organism>
<reference evidence="3" key="1">
    <citation type="submission" date="2021-01" db="EMBL/GenBank/DDBJ databases">
        <title>Caligus Genome Assembly.</title>
        <authorList>
            <person name="Gallardo-Escarate C."/>
        </authorList>
    </citation>
    <scope>NUCLEOTIDE SEQUENCE [LARGE SCALE GENOMIC DNA]</scope>
</reference>
<sequence length="83" mass="9336">MRTLPSPSAAEPQQHQQKAVQPRKQFHGARPLRKSRTPPPKKAPKAEAISSSSPPHLLQRKRKRIKEGKMYEATMDSLTKSAL</sequence>
<accession>A0A7T8GN62</accession>
<protein>
    <submittedName>
        <fullName evidence="2">Uncharacterized protein</fullName>
    </submittedName>
</protein>
<evidence type="ECO:0000313" key="2">
    <source>
        <dbReference type="EMBL" id="QQP33123.1"/>
    </source>
</evidence>
<dbReference type="Proteomes" id="UP000595437">
    <property type="component" value="Chromosome 19"/>
</dbReference>
<gene>
    <name evidence="2" type="ORF">FKW44_024388</name>
</gene>
<feature type="compositionally biased region" description="Low complexity" evidence="1">
    <location>
        <begin position="46"/>
        <end position="55"/>
    </location>
</feature>
<dbReference type="EMBL" id="CP045908">
    <property type="protein sequence ID" value="QQP33123.1"/>
    <property type="molecule type" value="Genomic_DNA"/>
</dbReference>
<evidence type="ECO:0000256" key="1">
    <source>
        <dbReference type="SAM" id="MobiDB-lite"/>
    </source>
</evidence>
<proteinExistence type="predicted"/>
<evidence type="ECO:0000313" key="3">
    <source>
        <dbReference type="Proteomes" id="UP000595437"/>
    </source>
</evidence>